<dbReference type="SUPFAM" id="SSF81383">
    <property type="entry name" value="F-box domain"/>
    <property type="match status" value="1"/>
</dbReference>
<dbReference type="EnsemblPlants" id="EMT20471">
    <property type="protein sequence ID" value="EMT20471"/>
    <property type="gene ID" value="F775_12556"/>
</dbReference>
<organism evidence="2">
    <name type="scientific">Aegilops tauschii</name>
    <name type="common">Tausch's goatgrass</name>
    <name type="synonym">Aegilops squarrosa</name>
    <dbReference type="NCBI Taxonomy" id="37682"/>
    <lineage>
        <taxon>Eukaryota</taxon>
        <taxon>Viridiplantae</taxon>
        <taxon>Streptophyta</taxon>
        <taxon>Embryophyta</taxon>
        <taxon>Tracheophyta</taxon>
        <taxon>Spermatophyta</taxon>
        <taxon>Magnoliopsida</taxon>
        <taxon>Liliopsida</taxon>
        <taxon>Poales</taxon>
        <taxon>Poaceae</taxon>
        <taxon>BOP clade</taxon>
        <taxon>Pooideae</taxon>
        <taxon>Triticodae</taxon>
        <taxon>Triticeae</taxon>
        <taxon>Triticinae</taxon>
        <taxon>Aegilops</taxon>
    </lineage>
</organism>
<evidence type="ECO:0000313" key="2">
    <source>
        <dbReference type="EnsemblPlants" id="EMT20471"/>
    </source>
</evidence>
<proteinExistence type="predicted"/>
<dbReference type="InterPro" id="IPR036047">
    <property type="entry name" value="F-box-like_dom_sf"/>
</dbReference>
<reference evidence="2" key="1">
    <citation type="submission" date="2015-06" db="UniProtKB">
        <authorList>
            <consortium name="EnsemblPlants"/>
        </authorList>
    </citation>
    <scope>IDENTIFICATION</scope>
</reference>
<feature type="domain" description="F-box protein AT5G49610-like beta-propeller" evidence="1">
    <location>
        <begin position="118"/>
        <end position="361"/>
    </location>
</feature>
<protein>
    <recommendedName>
        <fullName evidence="1">F-box protein AT5G49610-like beta-propeller domain-containing protein</fullName>
    </recommendedName>
</protein>
<dbReference type="Pfam" id="PF23635">
    <property type="entry name" value="Beta-prop_AT5G49610-like"/>
    <property type="match status" value="1"/>
</dbReference>
<evidence type="ECO:0000259" key="1">
    <source>
        <dbReference type="Pfam" id="PF23635"/>
    </source>
</evidence>
<sequence>MRVQCEETFLLTTRGTFSDFINLKMIYRLSLSKMLIGVGASLVCKRWRGILADRRFVQRFRKHHRKPPLLGYFVKKYKGASFTSMSDFTLITSSIPRLRHLNLVYCRHGVALFLDALCEILVWNPITNVQCHVAFPRGLNHDPVCRVETAAVLCSASDNLLVQGEFMLVLVGYYPNQAKAFTCLYQSKSGLWGEIMSTPARCSVYRNRTSVHVGNTLCWLLYTTEIFQFDFERQTFAVIEKPSGAYAGVNCWHFQPLQTEDGGLGLAVCSKTINIQLWARKSNCDDIVSWVLQKTIQLDDQISHPVFLTKARCVVMMGYDEDTNVIFLCFESCHYFMLQLDSMQFRHIGTKTDWYYKMCYPYRNFYTKGLTGHLKISEVACFFVWMVMILTI</sequence>
<dbReference type="PANTHER" id="PTHR32133">
    <property type="entry name" value="OS07G0120400 PROTEIN"/>
    <property type="match status" value="1"/>
</dbReference>
<name>R7WCX1_AEGTA</name>
<dbReference type="InterPro" id="IPR056594">
    <property type="entry name" value="AT5G49610-like_b-prop"/>
</dbReference>
<accession>R7WCX1</accession>
<dbReference type="AlphaFoldDB" id="R7WCX1"/>
<dbReference type="PANTHER" id="PTHR32133:SF357">
    <property type="entry name" value="F-BOX DOMAIN-CONTAINING PROTEIN"/>
    <property type="match status" value="1"/>
</dbReference>
<dbReference type="ExpressionAtlas" id="R7WCX1">
    <property type="expression patterns" value="baseline"/>
</dbReference>